<dbReference type="GO" id="GO:0008270">
    <property type="term" value="F:zinc ion binding"/>
    <property type="evidence" value="ECO:0007669"/>
    <property type="project" value="UniProtKB-KW"/>
</dbReference>
<dbReference type="Proteomes" id="UP000245207">
    <property type="component" value="Unassembled WGS sequence"/>
</dbReference>
<dbReference type="EMBL" id="PKPP01010786">
    <property type="protein sequence ID" value="PWA45385.1"/>
    <property type="molecule type" value="Genomic_DNA"/>
</dbReference>
<feature type="region of interest" description="Disordered" evidence="2">
    <location>
        <begin position="38"/>
        <end position="77"/>
    </location>
</feature>
<keyword evidence="1" id="KW-0479">Metal-binding</keyword>
<dbReference type="InterPro" id="IPR001841">
    <property type="entry name" value="Znf_RING"/>
</dbReference>
<comment type="caution">
    <text evidence="4">The sequence shown here is derived from an EMBL/GenBank/DDBJ whole genome shotgun (WGS) entry which is preliminary data.</text>
</comment>
<dbReference type="STRING" id="35608.A0A2U1L8N7"/>
<proteinExistence type="predicted"/>
<evidence type="ECO:0000259" key="3">
    <source>
        <dbReference type="PROSITE" id="PS50089"/>
    </source>
</evidence>
<dbReference type="PANTHER" id="PTHR31150">
    <property type="entry name" value="EXPRESSED PROTEIN"/>
    <property type="match status" value="1"/>
</dbReference>
<keyword evidence="1" id="KW-0863">Zinc-finger</keyword>
<dbReference type="Gene3D" id="3.30.40.10">
    <property type="entry name" value="Zinc/RING finger domain, C3HC4 (zinc finger)"/>
    <property type="match status" value="1"/>
</dbReference>
<dbReference type="AlphaFoldDB" id="A0A2U1L8N7"/>
<evidence type="ECO:0000313" key="5">
    <source>
        <dbReference type="Proteomes" id="UP000245207"/>
    </source>
</evidence>
<reference evidence="4 5" key="1">
    <citation type="journal article" date="2018" name="Mol. Plant">
        <title>The genome of Artemisia annua provides insight into the evolution of Asteraceae family and artemisinin biosynthesis.</title>
        <authorList>
            <person name="Shen Q."/>
            <person name="Zhang L."/>
            <person name="Liao Z."/>
            <person name="Wang S."/>
            <person name="Yan T."/>
            <person name="Shi P."/>
            <person name="Liu M."/>
            <person name="Fu X."/>
            <person name="Pan Q."/>
            <person name="Wang Y."/>
            <person name="Lv Z."/>
            <person name="Lu X."/>
            <person name="Zhang F."/>
            <person name="Jiang W."/>
            <person name="Ma Y."/>
            <person name="Chen M."/>
            <person name="Hao X."/>
            <person name="Li L."/>
            <person name="Tang Y."/>
            <person name="Lv G."/>
            <person name="Zhou Y."/>
            <person name="Sun X."/>
            <person name="Brodelius P.E."/>
            <person name="Rose J.K.C."/>
            <person name="Tang K."/>
        </authorList>
    </citation>
    <scope>NUCLEOTIDE SEQUENCE [LARGE SCALE GENOMIC DNA]</scope>
    <source>
        <strain evidence="5">cv. Huhao1</strain>
        <tissue evidence="4">Leaf</tissue>
    </source>
</reference>
<name>A0A2U1L8N7_ARTAN</name>
<keyword evidence="5" id="KW-1185">Reference proteome</keyword>
<protein>
    <submittedName>
        <fullName evidence="4">Zinc finger, RING/FYVE/PHD-type</fullName>
    </submittedName>
</protein>
<evidence type="ECO:0000256" key="2">
    <source>
        <dbReference type="SAM" id="MobiDB-lite"/>
    </source>
</evidence>
<accession>A0A2U1L8N7</accession>
<keyword evidence="1" id="KW-0862">Zinc</keyword>
<evidence type="ECO:0000256" key="1">
    <source>
        <dbReference type="PROSITE-ProRule" id="PRU00175"/>
    </source>
</evidence>
<dbReference type="InterPro" id="IPR013083">
    <property type="entry name" value="Znf_RING/FYVE/PHD"/>
</dbReference>
<organism evidence="4 5">
    <name type="scientific">Artemisia annua</name>
    <name type="common">Sweet wormwood</name>
    <dbReference type="NCBI Taxonomy" id="35608"/>
    <lineage>
        <taxon>Eukaryota</taxon>
        <taxon>Viridiplantae</taxon>
        <taxon>Streptophyta</taxon>
        <taxon>Embryophyta</taxon>
        <taxon>Tracheophyta</taxon>
        <taxon>Spermatophyta</taxon>
        <taxon>Magnoliopsida</taxon>
        <taxon>eudicotyledons</taxon>
        <taxon>Gunneridae</taxon>
        <taxon>Pentapetalae</taxon>
        <taxon>asterids</taxon>
        <taxon>campanulids</taxon>
        <taxon>Asterales</taxon>
        <taxon>Asteraceae</taxon>
        <taxon>Asteroideae</taxon>
        <taxon>Anthemideae</taxon>
        <taxon>Artemisiinae</taxon>
        <taxon>Artemisia</taxon>
    </lineage>
</organism>
<dbReference type="CDD" id="cd16448">
    <property type="entry name" value="RING-H2"/>
    <property type="match status" value="1"/>
</dbReference>
<feature type="domain" description="RING-type" evidence="3">
    <location>
        <begin position="106"/>
        <end position="150"/>
    </location>
</feature>
<dbReference type="PROSITE" id="PS50089">
    <property type="entry name" value="ZF_RING_2"/>
    <property type="match status" value="1"/>
</dbReference>
<gene>
    <name evidence="4" type="ORF">CTI12_AA518320</name>
</gene>
<feature type="compositionally biased region" description="Polar residues" evidence="2">
    <location>
        <begin position="38"/>
        <end position="55"/>
    </location>
</feature>
<evidence type="ECO:0000313" key="4">
    <source>
        <dbReference type="EMBL" id="PWA45385.1"/>
    </source>
</evidence>
<dbReference type="OrthoDB" id="1900223at2759"/>
<dbReference type="SUPFAM" id="SSF57850">
    <property type="entry name" value="RING/U-box"/>
    <property type="match status" value="1"/>
</dbReference>
<sequence>MEGAPNVYHHLPAYHRHHNLNCALLFRVPRHNQNVQHSQRNLGHNSGTSTSQGKTNPPLKFSYQPQPGSGYTERRENATRRPAIIRSNNSALVINVVSANAMKMLCGLCSVSTSDLCVAAVLVCGHVFHADCLETETPCADRRDPPCPLCVSSHSVD</sequence>
<dbReference type="PANTHER" id="PTHR31150:SF6">
    <property type="entry name" value="ZINC ION BINDING PROTEIN"/>
    <property type="match status" value="1"/>
</dbReference>